<name>A0AAN9XML7_PSOTE</name>
<dbReference type="AlphaFoldDB" id="A0AAN9XML7"/>
<sequence>MPINYFLLPTPSALINNHNVPTYFYNYFDIFNLFLFFTSEHLEAIAPDLVAEIENVFGSSASLRTSHSSVLSQHCQSTQPLQGMDFNFEPLDDIQLEWGHFTSCCKRKSKKRIKAYDALHDIPIGVGEVVNVQKKRRSKVHMDKSDEKNIGNITISKDKYNEAHLIKLC</sequence>
<evidence type="ECO:0000313" key="2">
    <source>
        <dbReference type="Proteomes" id="UP001386955"/>
    </source>
</evidence>
<dbReference type="Proteomes" id="UP001386955">
    <property type="component" value="Unassembled WGS sequence"/>
</dbReference>
<organism evidence="1 2">
    <name type="scientific">Psophocarpus tetragonolobus</name>
    <name type="common">Winged bean</name>
    <name type="synonym">Dolichos tetragonolobus</name>
    <dbReference type="NCBI Taxonomy" id="3891"/>
    <lineage>
        <taxon>Eukaryota</taxon>
        <taxon>Viridiplantae</taxon>
        <taxon>Streptophyta</taxon>
        <taxon>Embryophyta</taxon>
        <taxon>Tracheophyta</taxon>
        <taxon>Spermatophyta</taxon>
        <taxon>Magnoliopsida</taxon>
        <taxon>eudicotyledons</taxon>
        <taxon>Gunneridae</taxon>
        <taxon>Pentapetalae</taxon>
        <taxon>rosids</taxon>
        <taxon>fabids</taxon>
        <taxon>Fabales</taxon>
        <taxon>Fabaceae</taxon>
        <taxon>Papilionoideae</taxon>
        <taxon>50 kb inversion clade</taxon>
        <taxon>NPAAA clade</taxon>
        <taxon>indigoferoid/millettioid clade</taxon>
        <taxon>Phaseoleae</taxon>
        <taxon>Psophocarpus</taxon>
    </lineage>
</organism>
<accession>A0AAN9XML7</accession>
<keyword evidence="2" id="KW-1185">Reference proteome</keyword>
<gene>
    <name evidence="1" type="ORF">VNO78_10856</name>
</gene>
<dbReference type="EMBL" id="JAYMYS010000003">
    <property type="protein sequence ID" value="KAK7399668.1"/>
    <property type="molecule type" value="Genomic_DNA"/>
</dbReference>
<comment type="caution">
    <text evidence="1">The sequence shown here is derived from an EMBL/GenBank/DDBJ whole genome shotgun (WGS) entry which is preliminary data.</text>
</comment>
<reference evidence="1 2" key="1">
    <citation type="submission" date="2024-01" db="EMBL/GenBank/DDBJ databases">
        <title>The genomes of 5 underutilized Papilionoideae crops provide insights into root nodulation and disease resistanc.</title>
        <authorList>
            <person name="Jiang F."/>
        </authorList>
    </citation>
    <scope>NUCLEOTIDE SEQUENCE [LARGE SCALE GENOMIC DNA]</scope>
    <source>
        <strain evidence="1">DUOXIRENSHENG_FW03</strain>
        <tissue evidence="1">Leaves</tissue>
    </source>
</reference>
<protein>
    <submittedName>
        <fullName evidence="1">Uncharacterized protein</fullName>
    </submittedName>
</protein>
<evidence type="ECO:0000313" key="1">
    <source>
        <dbReference type="EMBL" id="KAK7399668.1"/>
    </source>
</evidence>
<proteinExistence type="predicted"/>